<feature type="domain" description="Metallo-beta-lactamase" evidence="6">
    <location>
        <begin position="27"/>
        <end position="122"/>
    </location>
</feature>
<dbReference type="PANTHER" id="PTHR42978:SF2">
    <property type="entry name" value="102 KBASES UNSTABLE REGION: FROM 1 TO 119443"/>
    <property type="match status" value="1"/>
</dbReference>
<dbReference type="PANTHER" id="PTHR42978">
    <property type="entry name" value="QUORUM-QUENCHING LACTONASE YTNP-RELATED-RELATED"/>
    <property type="match status" value="1"/>
</dbReference>
<evidence type="ECO:0000256" key="1">
    <source>
        <dbReference type="ARBA" id="ARBA00001947"/>
    </source>
</evidence>
<evidence type="ECO:0000256" key="2">
    <source>
        <dbReference type="ARBA" id="ARBA00007749"/>
    </source>
</evidence>
<reference evidence="7" key="1">
    <citation type="submission" date="2021-03" db="EMBL/GenBank/DDBJ databases">
        <title>Comparative Genomics and Metabolomics in the genus Turicibacter.</title>
        <authorList>
            <person name="Maki J."/>
            <person name="Looft T."/>
        </authorList>
    </citation>
    <scope>NUCLEOTIDE SEQUENCE</scope>
    <source>
        <strain evidence="7">ISU324</strain>
    </source>
</reference>
<sequence length="145" mass="16433">MKEAKHIMTSKEELEAAQKGDIRYSDRFWNGVNLEPFEMKVSSYGPFGRSYDVFGDESVLLIDVAGHTKGTSLVMVQNQGQFVLLTGDTGYAKESWEELRLPGPVDDKEKMRKTLKWVQEMSKKEGCVEVLATHDPEVIPHVIEL</sequence>
<dbReference type="InterPro" id="IPR001279">
    <property type="entry name" value="Metallo-B-lactamas"/>
</dbReference>
<dbReference type="SUPFAM" id="SSF56281">
    <property type="entry name" value="Metallo-hydrolase/oxidoreductase"/>
    <property type="match status" value="1"/>
</dbReference>
<dbReference type="Proteomes" id="UP001058072">
    <property type="component" value="Chromosome"/>
</dbReference>
<keyword evidence="3" id="KW-0479">Metal-binding</keyword>
<name>A0A9Q9CS26_9FIRM</name>
<evidence type="ECO:0000256" key="4">
    <source>
        <dbReference type="ARBA" id="ARBA00022801"/>
    </source>
</evidence>
<dbReference type="Pfam" id="PF00753">
    <property type="entry name" value="Lactamase_B"/>
    <property type="match status" value="1"/>
</dbReference>
<gene>
    <name evidence="7" type="ORF">J0J70_02530</name>
</gene>
<accession>A0A9Q9CS26</accession>
<dbReference type="AlphaFoldDB" id="A0A9Q9CS26"/>
<dbReference type="InterPro" id="IPR036866">
    <property type="entry name" value="RibonucZ/Hydroxyglut_hydro"/>
</dbReference>
<evidence type="ECO:0000256" key="5">
    <source>
        <dbReference type="ARBA" id="ARBA00022833"/>
    </source>
</evidence>
<comment type="cofactor">
    <cofactor evidence="1">
        <name>Zn(2+)</name>
        <dbReference type="ChEBI" id="CHEBI:29105"/>
    </cofactor>
</comment>
<proteinExistence type="inferred from homology"/>
<keyword evidence="5" id="KW-0862">Zinc</keyword>
<evidence type="ECO:0000259" key="6">
    <source>
        <dbReference type="Pfam" id="PF00753"/>
    </source>
</evidence>
<organism evidence="7 8">
    <name type="scientific">Turicibacter bilis</name>
    <dbReference type="NCBI Taxonomy" id="2735723"/>
    <lineage>
        <taxon>Bacteria</taxon>
        <taxon>Bacillati</taxon>
        <taxon>Bacillota</taxon>
        <taxon>Erysipelotrichia</taxon>
        <taxon>Erysipelotrichales</taxon>
        <taxon>Turicibacteraceae</taxon>
        <taxon>Turicibacter</taxon>
    </lineage>
</organism>
<protein>
    <submittedName>
        <fullName evidence="7">MBL fold metallo-hydrolase</fullName>
    </submittedName>
</protein>
<comment type="similarity">
    <text evidence="2">Belongs to the metallo-beta-lactamase superfamily.</text>
</comment>
<dbReference type="Gene3D" id="3.60.15.10">
    <property type="entry name" value="Ribonuclease Z/Hydroxyacylglutathione hydrolase-like"/>
    <property type="match status" value="1"/>
</dbReference>
<dbReference type="InterPro" id="IPR051013">
    <property type="entry name" value="MBL_superfamily_lactonases"/>
</dbReference>
<dbReference type="GO" id="GO:0016787">
    <property type="term" value="F:hydrolase activity"/>
    <property type="evidence" value="ECO:0007669"/>
    <property type="project" value="UniProtKB-KW"/>
</dbReference>
<dbReference type="EMBL" id="CP071250">
    <property type="protein sequence ID" value="UUF08902.1"/>
    <property type="molecule type" value="Genomic_DNA"/>
</dbReference>
<evidence type="ECO:0000313" key="8">
    <source>
        <dbReference type="Proteomes" id="UP001058072"/>
    </source>
</evidence>
<evidence type="ECO:0000256" key="3">
    <source>
        <dbReference type="ARBA" id="ARBA00022723"/>
    </source>
</evidence>
<evidence type="ECO:0000313" key="7">
    <source>
        <dbReference type="EMBL" id="UUF08902.1"/>
    </source>
</evidence>
<keyword evidence="4" id="KW-0378">Hydrolase</keyword>
<dbReference type="GO" id="GO:0046872">
    <property type="term" value="F:metal ion binding"/>
    <property type="evidence" value="ECO:0007669"/>
    <property type="project" value="UniProtKB-KW"/>
</dbReference>